<dbReference type="Proteomes" id="UP001430954">
    <property type="component" value="Unassembled WGS sequence"/>
</dbReference>
<dbReference type="EMBL" id="JAINZW010000005">
    <property type="protein sequence ID" value="MBZ4040089.1"/>
    <property type="molecule type" value="Genomic_DNA"/>
</dbReference>
<protein>
    <submittedName>
        <fullName evidence="2">Lysozyme inhibitor LprI family protein</fullName>
    </submittedName>
</protein>
<dbReference type="Gene3D" id="1.20.1270.180">
    <property type="match status" value="1"/>
</dbReference>
<accession>A0ABS7T877</accession>
<organism evidence="2 3">
    <name type="scientific">Novilysobacter selenitireducens</name>
    <dbReference type="NCBI Taxonomy" id="2872639"/>
    <lineage>
        <taxon>Bacteria</taxon>
        <taxon>Pseudomonadati</taxon>
        <taxon>Pseudomonadota</taxon>
        <taxon>Gammaproteobacteria</taxon>
        <taxon>Lysobacterales</taxon>
        <taxon>Lysobacteraceae</taxon>
        <taxon>Novilysobacter</taxon>
    </lineage>
</organism>
<evidence type="ECO:0000313" key="3">
    <source>
        <dbReference type="Proteomes" id="UP001430954"/>
    </source>
</evidence>
<evidence type="ECO:0000313" key="2">
    <source>
        <dbReference type="EMBL" id="MBZ4040089.1"/>
    </source>
</evidence>
<gene>
    <name evidence="2" type="ORF">K6753_11165</name>
</gene>
<comment type="caution">
    <text evidence="2">The sequence shown here is derived from an EMBL/GenBank/DDBJ whole genome shotgun (WGS) entry which is preliminary data.</text>
</comment>
<sequence>MEQALYLVLGAALTWAFYFVQRRVERRPDMEAIDRHEKLLALKQGLERADVSLDDLRRFEARLIGQAETAARIADRYFTQAEHVARQVAVDDISDAQMQARAVQAFEAADARLRALVAHLRTQLDGEALATFEHAHATWLELRERYAAFIAASYAGGGIRPLIHAVTLEGITLGWIAELETQLGNGEDDIEGDDLVET</sequence>
<proteinExistence type="predicted"/>
<evidence type="ECO:0000259" key="1">
    <source>
        <dbReference type="Pfam" id="PF07007"/>
    </source>
</evidence>
<dbReference type="RefSeq" id="WP_223676546.1">
    <property type="nucleotide sequence ID" value="NZ_JAINZW010000005.1"/>
</dbReference>
<keyword evidence="3" id="KW-1185">Reference proteome</keyword>
<dbReference type="InterPro" id="IPR009739">
    <property type="entry name" value="LprI-like_N"/>
</dbReference>
<name>A0ABS7T877_9GAMM</name>
<reference evidence="2 3" key="1">
    <citation type="submission" date="2021-09" db="EMBL/GenBank/DDBJ databases">
        <title>Lysobacter sp. 13A isolated from the river sediment.</title>
        <authorList>
            <person name="Liu H."/>
            <person name="Li S."/>
            <person name="Mao S."/>
        </authorList>
    </citation>
    <scope>NUCLEOTIDE SEQUENCE [LARGE SCALE GENOMIC DNA]</scope>
    <source>
        <strain evidence="2 3">13A</strain>
    </source>
</reference>
<feature type="domain" description="Lysozyme inhibitor LprI-like N-terminal" evidence="1">
    <location>
        <begin position="94"/>
        <end position="178"/>
    </location>
</feature>
<dbReference type="Pfam" id="PF07007">
    <property type="entry name" value="LprI"/>
    <property type="match status" value="1"/>
</dbReference>